<sequence>MTWTVALYFCCAGHWVIARILIGRNDVVQWTLSTENTPSLKIISLLPPTSARCLIAASYDFHRFISSSFTIIVSLQIMPDLTIFCHLDGASGSGVHTMHV</sequence>
<evidence type="ECO:0000313" key="1">
    <source>
        <dbReference type="EMBL" id="KAG1781003.1"/>
    </source>
</evidence>
<protein>
    <submittedName>
        <fullName evidence="1">Uncharacterized protein</fullName>
    </submittedName>
</protein>
<dbReference type="AlphaFoldDB" id="A0A9P7A2Q5"/>
<dbReference type="EMBL" id="JABBWD010000007">
    <property type="protein sequence ID" value="KAG1781003.1"/>
    <property type="molecule type" value="Genomic_DNA"/>
</dbReference>
<evidence type="ECO:0000313" key="2">
    <source>
        <dbReference type="Proteomes" id="UP000714275"/>
    </source>
</evidence>
<reference evidence="1" key="1">
    <citation type="journal article" date="2020" name="New Phytol.">
        <title>Comparative genomics reveals dynamic genome evolution in host specialist ectomycorrhizal fungi.</title>
        <authorList>
            <person name="Lofgren L.A."/>
            <person name="Nguyen N.H."/>
            <person name="Vilgalys R."/>
            <person name="Ruytinx J."/>
            <person name="Liao H.L."/>
            <person name="Branco S."/>
            <person name="Kuo A."/>
            <person name="LaButti K."/>
            <person name="Lipzen A."/>
            <person name="Andreopoulos W."/>
            <person name="Pangilinan J."/>
            <person name="Riley R."/>
            <person name="Hundley H."/>
            <person name="Na H."/>
            <person name="Barry K."/>
            <person name="Grigoriev I.V."/>
            <person name="Stajich J.E."/>
            <person name="Kennedy P.G."/>
        </authorList>
    </citation>
    <scope>NUCLEOTIDE SEQUENCE</scope>
    <source>
        <strain evidence="1">DOB743</strain>
    </source>
</reference>
<dbReference type="Proteomes" id="UP000714275">
    <property type="component" value="Unassembled WGS sequence"/>
</dbReference>
<comment type="caution">
    <text evidence="1">The sequence shown here is derived from an EMBL/GenBank/DDBJ whole genome shotgun (WGS) entry which is preliminary data.</text>
</comment>
<organism evidence="1 2">
    <name type="scientific">Suillus placidus</name>
    <dbReference type="NCBI Taxonomy" id="48579"/>
    <lineage>
        <taxon>Eukaryota</taxon>
        <taxon>Fungi</taxon>
        <taxon>Dikarya</taxon>
        <taxon>Basidiomycota</taxon>
        <taxon>Agaricomycotina</taxon>
        <taxon>Agaricomycetes</taxon>
        <taxon>Agaricomycetidae</taxon>
        <taxon>Boletales</taxon>
        <taxon>Suillineae</taxon>
        <taxon>Suillaceae</taxon>
        <taxon>Suillus</taxon>
    </lineage>
</organism>
<feature type="non-terminal residue" evidence="1">
    <location>
        <position position="100"/>
    </location>
</feature>
<gene>
    <name evidence="1" type="ORF">EV702DRAFT_1076900</name>
</gene>
<accession>A0A9P7A2Q5</accession>
<keyword evidence="2" id="KW-1185">Reference proteome</keyword>
<proteinExistence type="predicted"/>
<name>A0A9P7A2Q5_9AGAM</name>